<dbReference type="PANTHER" id="PTHR11412:SF136">
    <property type="entry name" value="CD109 ANTIGEN"/>
    <property type="match status" value="1"/>
</dbReference>
<keyword evidence="1" id="KW-0732">Signal</keyword>
<evidence type="ECO:0000313" key="4">
    <source>
        <dbReference type="EMBL" id="CAG7721468.1"/>
    </source>
</evidence>
<dbReference type="Proteomes" id="UP000708208">
    <property type="component" value="Unassembled WGS sequence"/>
</dbReference>
<dbReference type="InterPro" id="IPR050473">
    <property type="entry name" value="A2M/Complement_sys"/>
</dbReference>
<evidence type="ECO:0000256" key="2">
    <source>
        <dbReference type="ARBA" id="ARBA00022966"/>
    </source>
</evidence>
<dbReference type="GO" id="GO:0005576">
    <property type="term" value="C:extracellular region"/>
    <property type="evidence" value="ECO:0007669"/>
    <property type="project" value="InterPro"/>
</dbReference>
<gene>
    <name evidence="4" type="ORF">AFUS01_LOCUS10682</name>
</gene>
<organism evidence="4 5">
    <name type="scientific">Allacma fusca</name>
    <dbReference type="NCBI Taxonomy" id="39272"/>
    <lineage>
        <taxon>Eukaryota</taxon>
        <taxon>Metazoa</taxon>
        <taxon>Ecdysozoa</taxon>
        <taxon>Arthropoda</taxon>
        <taxon>Hexapoda</taxon>
        <taxon>Collembola</taxon>
        <taxon>Symphypleona</taxon>
        <taxon>Sminthuridae</taxon>
        <taxon>Allacma</taxon>
    </lineage>
</organism>
<name>A0A8J2JKT9_9HEXA</name>
<evidence type="ECO:0000313" key="5">
    <source>
        <dbReference type="Proteomes" id="UP000708208"/>
    </source>
</evidence>
<feature type="non-terminal residue" evidence="4">
    <location>
        <position position="212"/>
    </location>
</feature>
<feature type="domain" description="Alpha-macroglobulin receptor-binding" evidence="3">
    <location>
        <begin position="98"/>
        <end position="188"/>
    </location>
</feature>
<proteinExistence type="predicted"/>
<comment type="caution">
    <text evidence="4">The sequence shown here is derived from an EMBL/GenBank/DDBJ whole genome shotgun (WGS) entry which is preliminary data.</text>
</comment>
<dbReference type="AlphaFoldDB" id="A0A8J2JKT9"/>
<dbReference type="InterPro" id="IPR009048">
    <property type="entry name" value="A-macroglobulin_rcpt-bd"/>
</dbReference>
<dbReference type="Pfam" id="PF07677">
    <property type="entry name" value="A2M_recep"/>
    <property type="match status" value="1"/>
</dbReference>
<protein>
    <recommendedName>
        <fullName evidence="3">Alpha-macroglobulin receptor-binding domain-containing protein</fullName>
    </recommendedName>
</protein>
<dbReference type="PANTHER" id="PTHR11412">
    <property type="entry name" value="MACROGLOBULIN / COMPLEMENT"/>
    <property type="match status" value="1"/>
</dbReference>
<keyword evidence="2" id="KW-0882">Thioester bond</keyword>
<dbReference type="OrthoDB" id="9998011at2759"/>
<evidence type="ECO:0000256" key="1">
    <source>
        <dbReference type="ARBA" id="ARBA00022729"/>
    </source>
</evidence>
<sequence>VEVSHLENGQLVSQPDKSVAITPNNAAVLHEIIFPSNTTHVQVKTTGTGTLYTQVSWSYYVNKPRAKKDFEMRVIEIDDVPGMLGLRICTKYTGKGKNNMAIIEVNLPSGYIFDPETLNVLRNVTHCKRQELKHQNKKLDIYFDFIPKDSETCIYVEAIRSFKVGKTSSAIVRVYDYYETSRKAMEYYTVPDINFCEICKNTQDCDQINCVD</sequence>
<dbReference type="SMART" id="SM01361">
    <property type="entry name" value="A2M_recep"/>
    <property type="match status" value="1"/>
</dbReference>
<evidence type="ECO:0000259" key="3">
    <source>
        <dbReference type="SMART" id="SM01361"/>
    </source>
</evidence>
<dbReference type="EMBL" id="CAJVCH010079863">
    <property type="protein sequence ID" value="CAG7721468.1"/>
    <property type="molecule type" value="Genomic_DNA"/>
</dbReference>
<keyword evidence="5" id="KW-1185">Reference proteome</keyword>
<reference evidence="4" key="1">
    <citation type="submission" date="2021-06" db="EMBL/GenBank/DDBJ databases">
        <authorList>
            <person name="Hodson N. C."/>
            <person name="Mongue J. A."/>
            <person name="Jaron S. K."/>
        </authorList>
    </citation>
    <scope>NUCLEOTIDE SEQUENCE</scope>
</reference>
<accession>A0A8J2JKT9</accession>